<dbReference type="Proteomes" id="UP000887574">
    <property type="component" value="Unplaced"/>
</dbReference>
<evidence type="ECO:0000313" key="1">
    <source>
        <dbReference type="Proteomes" id="UP000887574"/>
    </source>
</evidence>
<accession>A0A915DKU0</accession>
<protein>
    <submittedName>
        <fullName evidence="2">Uncharacterized protein</fullName>
    </submittedName>
</protein>
<name>A0A915DKU0_9BILA</name>
<dbReference type="WBParaSite" id="jg20420">
    <property type="protein sequence ID" value="jg20420"/>
    <property type="gene ID" value="jg20420"/>
</dbReference>
<reference evidence="2" key="1">
    <citation type="submission" date="2022-11" db="UniProtKB">
        <authorList>
            <consortium name="WormBaseParasite"/>
        </authorList>
    </citation>
    <scope>IDENTIFICATION</scope>
</reference>
<organism evidence="1 2">
    <name type="scientific">Ditylenchus dipsaci</name>
    <dbReference type="NCBI Taxonomy" id="166011"/>
    <lineage>
        <taxon>Eukaryota</taxon>
        <taxon>Metazoa</taxon>
        <taxon>Ecdysozoa</taxon>
        <taxon>Nematoda</taxon>
        <taxon>Chromadorea</taxon>
        <taxon>Rhabditida</taxon>
        <taxon>Tylenchina</taxon>
        <taxon>Tylenchomorpha</taxon>
        <taxon>Sphaerularioidea</taxon>
        <taxon>Anguinidae</taxon>
        <taxon>Anguininae</taxon>
        <taxon>Ditylenchus</taxon>
    </lineage>
</organism>
<dbReference type="AlphaFoldDB" id="A0A915DKU0"/>
<sequence>MADCASSPFMSSDPSPVNLNLQTQLEVFKFVRAFNLHLSCAQVNTQWNNIIRRYTAELPTLRKKPQKANNVLTGIAYDVPVDTLHTKADEFLVSESKAEYKKSNKKCIKLN</sequence>
<evidence type="ECO:0000313" key="2">
    <source>
        <dbReference type="WBParaSite" id="jg20420"/>
    </source>
</evidence>
<keyword evidence="1" id="KW-1185">Reference proteome</keyword>
<proteinExistence type="predicted"/>